<keyword evidence="3" id="KW-1185">Reference proteome</keyword>
<dbReference type="SMART" id="SM00220">
    <property type="entry name" value="S_TKc"/>
    <property type="match status" value="1"/>
</dbReference>
<dbReference type="InterPro" id="IPR008271">
    <property type="entry name" value="Ser/Thr_kinase_AS"/>
</dbReference>
<feature type="domain" description="Protein kinase" evidence="1">
    <location>
        <begin position="64"/>
        <end position="333"/>
    </location>
</feature>
<proteinExistence type="predicted"/>
<accession>A0A0W1A9E5</accession>
<keyword evidence="2" id="KW-0418">Kinase</keyword>
<evidence type="ECO:0000313" key="3">
    <source>
        <dbReference type="Proteomes" id="UP000054662"/>
    </source>
</evidence>
<dbReference type="InterPro" id="IPR000719">
    <property type="entry name" value="Prot_kinase_dom"/>
</dbReference>
<dbReference type="PATRIC" id="fig|45076.6.peg.2046"/>
<dbReference type="OrthoDB" id="9801841at2"/>
<dbReference type="PROSITE" id="PS50011">
    <property type="entry name" value="PROTEIN_KINASE_DOM"/>
    <property type="match status" value="1"/>
</dbReference>
<dbReference type="GO" id="GO:0005524">
    <property type="term" value="F:ATP binding"/>
    <property type="evidence" value="ECO:0007669"/>
    <property type="project" value="InterPro"/>
</dbReference>
<dbReference type="PANTHER" id="PTHR24362">
    <property type="entry name" value="SERINE/THREONINE-PROTEIN KINASE NEK"/>
    <property type="match status" value="1"/>
</dbReference>
<name>A0A0W1A9E5_9GAMM</name>
<dbReference type="EMBL" id="LNZC01000022">
    <property type="protein sequence ID" value="KTD77996.1"/>
    <property type="molecule type" value="Genomic_DNA"/>
</dbReference>
<protein>
    <submittedName>
        <fullName evidence="2">Ser/Thr protein kinase</fullName>
    </submittedName>
</protein>
<dbReference type="Proteomes" id="UP000054662">
    <property type="component" value="Unassembled WGS sequence"/>
</dbReference>
<dbReference type="AlphaFoldDB" id="A0A0W1A9E5"/>
<dbReference type="Pfam" id="PF00069">
    <property type="entry name" value="Pkinase"/>
    <property type="match status" value="1"/>
</dbReference>
<evidence type="ECO:0000259" key="1">
    <source>
        <dbReference type="PROSITE" id="PS50011"/>
    </source>
</evidence>
<dbReference type="PANTHER" id="PTHR24362:SF309">
    <property type="entry name" value="PROTEIN KINASE DOMAIN-CONTAINING PROTEIN"/>
    <property type="match status" value="1"/>
</dbReference>
<gene>
    <name evidence="2" type="ORF">Lwor_1878</name>
</gene>
<dbReference type="RefSeq" id="WP_058493657.1">
    <property type="nucleotide sequence ID" value="NZ_CBCRUR010000015.1"/>
</dbReference>
<dbReference type="STRING" id="45076.Lwor_1878"/>
<sequence length="391" mass="45359">MLQYINLLELDLQSNRLLAQLLAHHPDKVDWPSGSYFIDTQEIVLSHRIIRHANSTEKKQVYEVLADSFLDQGAFGTLFLSQLTLVPVQHQIELLVKVKHESKKRLIKIQQHEYVSLERAEREVTNLRKMGFFHCKPLSYHDTESFITMRKLPGQPLHTLIKANQLTLVERLTLSKALVLALQQQVHDVNFIHRDIKPQNILVDDNLRVSFIDYALAIDKHYDDRMDALRGSIPYVAPEGFSLHDCTTVKSDVYSLGRVFMMLWGDDYQNNPDFNPLDCIYSAKHVSFVRLFDRLAEIPEGHRELRALIQSMMHEEPGSRPGLDRLIDVLNVLDERMQPIPNPKWNRQENKTVTASSSSPLSVMCEAEHFIEKLSLYNDDFDDGYNRYYGF</sequence>
<dbReference type="SUPFAM" id="SSF56112">
    <property type="entry name" value="Protein kinase-like (PK-like)"/>
    <property type="match status" value="1"/>
</dbReference>
<dbReference type="Gene3D" id="1.10.510.10">
    <property type="entry name" value="Transferase(Phosphotransferase) domain 1"/>
    <property type="match status" value="1"/>
</dbReference>
<reference evidence="2 3" key="1">
    <citation type="submission" date="2015-11" db="EMBL/GenBank/DDBJ databases">
        <title>Genomic analysis of 38 Legionella species identifies large and diverse effector repertoires.</title>
        <authorList>
            <person name="Burstein D."/>
            <person name="Amaro F."/>
            <person name="Zusman T."/>
            <person name="Lifshitz Z."/>
            <person name="Cohen O."/>
            <person name="Gilbert J.A."/>
            <person name="Pupko T."/>
            <person name="Shuman H.A."/>
            <person name="Segal G."/>
        </authorList>
    </citation>
    <scope>NUCLEOTIDE SEQUENCE [LARGE SCALE GENOMIC DNA]</scope>
    <source>
        <strain evidence="2 3">ATCC 49508</strain>
    </source>
</reference>
<organism evidence="2 3">
    <name type="scientific">Legionella worsleiensis</name>
    <dbReference type="NCBI Taxonomy" id="45076"/>
    <lineage>
        <taxon>Bacteria</taxon>
        <taxon>Pseudomonadati</taxon>
        <taxon>Pseudomonadota</taxon>
        <taxon>Gammaproteobacteria</taxon>
        <taxon>Legionellales</taxon>
        <taxon>Legionellaceae</taxon>
        <taxon>Legionella</taxon>
    </lineage>
</organism>
<dbReference type="InterPro" id="IPR011009">
    <property type="entry name" value="Kinase-like_dom_sf"/>
</dbReference>
<keyword evidence="2" id="KW-0808">Transferase</keyword>
<dbReference type="PROSITE" id="PS00108">
    <property type="entry name" value="PROTEIN_KINASE_ST"/>
    <property type="match status" value="1"/>
</dbReference>
<dbReference type="GO" id="GO:0004672">
    <property type="term" value="F:protein kinase activity"/>
    <property type="evidence" value="ECO:0007669"/>
    <property type="project" value="InterPro"/>
</dbReference>
<comment type="caution">
    <text evidence="2">The sequence shown here is derived from an EMBL/GenBank/DDBJ whole genome shotgun (WGS) entry which is preliminary data.</text>
</comment>
<evidence type="ECO:0000313" key="2">
    <source>
        <dbReference type="EMBL" id="KTD77996.1"/>
    </source>
</evidence>